<dbReference type="Gene3D" id="2.180.10.10">
    <property type="entry name" value="RHS repeat-associated core"/>
    <property type="match status" value="1"/>
</dbReference>
<dbReference type="EnsemblMetazoa" id="AARA003864-RA">
    <property type="protein sequence ID" value="AARA003864-PA"/>
    <property type="gene ID" value="AARA003864"/>
</dbReference>
<name>A0A182HRH1_ANOAR</name>
<dbReference type="InterPro" id="IPR050708">
    <property type="entry name" value="T6SS_VgrG/RHS"/>
</dbReference>
<dbReference type="Proteomes" id="UP000075840">
    <property type="component" value="Unassembled WGS sequence"/>
</dbReference>
<evidence type="ECO:0000313" key="2">
    <source>
        <dbReference type="Proteomes" id="UP000075840"/>
    </source>
</evidence>
<organism evidence="1 2">
    <name type="scientific">Anopheles arabiensis</name>
    <name type="common">Mosquito</name>
    <dbReference type="NCBI Taxonomy" id="7173"/>
    <lineage>
        <taxon>Eukaryota</taxon>
        <taxon>Metazoa</taxon>
        <taxon>Ecdysozoa</taxon>
        <taxon>Arthropoda</taxon>
        <taxon>Hexapoda</taxon>
        <taxon>Insecta</taxon>
        <taxon>Pterygota</taxon>
        <taxon>Neoptera</taxon>
        <taxon>Endopterygota</taxon>
        <taxon>Diptera</taxon>
        <taxon>Nematocera</taxon>
        <taxon>Culicoidea</taxon>
        <taxon>Culicidae</taxon>
        <taxon>Anophelinae</taxon>
        <taxon>Anopheles</taxon>
    </lineage>
</organism>
<dbReference type="AlphaFoldDB" id="A0A182HRH1"/>
<accession>A0A182HRH1</accession>
<dbReference type="EMBL" id="APCN01001702">
    <property type="status" value="NOT_ANNOTATED_CDS"/>
    <property type="molecule type" value="Genomic_DNA"/>
</dbReference>
<reference evidence="1" key="1">
    <citation type="submission" date="2022-08" db="UniProtKB">
        <authorList>
            <consortium name="EnsemblMetazoa"/>
        </authorList>
    </citation>
    <scope>IDENTIFICATION</scope>
    <source>
        <strain evidence="1">Dongola</strain>
    </source>
</reference>
<dbReference type="PANTHER" id="PTHR32305">
    <property type="match status" value="1"/>
</dbReference>
<dbReference type="VEuPathDB" id="VectorBase:AARA21_013273"/>
<protein>
    <submittedName>
        <fullName evidence="1">Uncharacterized protein</fullName>
    </submittedName>
</protein>
<proteinExistence type="predicted"/>
<sequence>MQTKWTKLTSHLKEYFAFYENFITQVHGTSHVMSGMVAKAHPSCEGFPYSRTIYANDPTENKQYQGLPGKEYTVLDGMVETINVRTDPTHTFQRNFTYNEPGFLIKLADNYLTESVSYLETDSYGQDSYTPIYEGLISKTLFTAHWQKAASPLRNGIYTEYLMSDNMNRAQASLCLEVLKRTGFIDENNLVNRTLYGDMNDDLPSAGDVQSYKIDANGNHRKFYTGFSRYRLEYQEGTNKINKLYRQQFDRAQGGREEFTMAHDGDGALIQAEHKGIKHMAYDKLLQRVSEIEMTDGRKILYQYDVRAERTFKQVRGKDGKVMSEKYYIRDANGLVLMDMDMSYLASDHPPDVRVTSYIYKDQQLIGFVRNDKLYGVITDHEGSVRLVGGEFDMTKWDYSDPALYMSFVDGFTTATVGVLFLRNLPRQISKWSGKETSQFWVIQTGMEIVQICLFVPFLSSEAVIKMTVRIIAVRAKQLTIRQVIVRGHDLAIFNH</sequence>
<dbReference type="VEuPathDB" id="VectorBase:AARA003864"/>
<dbReference type="PANTHER" id="PTHR32305:SF15">
    <property type="entry name" value="PROTEIN RHSA-RELATED"/>
    <property type="match status" value="1"/>
</dbReference>
<keyword evidence="2" id="KW-1185">Reference proteome</keyword>
<evidence type="ECO:0000313" key="1">
    <source>
        <dbReference type="EnsemblMetazoa" id="AARA003864-PA"/>
    </source>
</evidence>